<dbReference type="Pfam" id="PF00069">
    <property type="entry name" value="Pkinase"/>
    <property type="match status" value="1"/>
</dbReference>
<dbReference type="InterPro" id="IPR050167">
    <property type="entry name" value="Ser_Thr_protein_kinase"/>
</dbReference>
<dbReference type="GO" id="GO:0004672">
    <property type="term" value="F:protein kinase activity"/>
    <property type="evidence" value="ECO:0007669"/>
    <property type="project" value="InterPro"/>
</dbReference>
<dbReference type="SUPFAM" id="SSF56112">
    <property type="entry name" value="Protein kinase-like (PK-like)"/>
    <property type="match status" value="1"/>
</dbReference>
<sequence length="530" mass="60103">MLPQASSNGRKQPRQHQKKPSAPTVIARTLLALLATTVAASFYAASHLHGSHGKAIAPFFGGLKSTRRILRDGTRWLPQGRRRYRYPLHVMYTPLSVGLPSPEEFRPAYRFQLLPFSLLDENVLQPGQQYQSSSSDEERHSFDDEDGEKNGGEDSGDFYVESSLARRDSVSEVDEDGCVPMKSWMTQPLLTTCNDIMEIDLARTSVEFLGKAEMDRVSFRFVEGVDESGESVFKTYKTLKFNEPMTARRSKLLKKDTKVMERLTSSPYVMNIYSFCSASQIVEYSSGSVHDLIKEWRLGNSDYYTSTLERLRIAAQIAGSIADLHTVDDGDGKAASIAHNDLSCHEIVRVRNNFKLQSFGLSKLLRKDVSSDETCLEKVPYCMQKMCSPEQYEAKAMSTLIYSPPTDVFAMGNILYYLLTNQWLFEGVSDKDARIKLRNGERSPYPKSILDTSDPSEIALRKAIDLCWVHEPRQRPSARKVYEVLSKELDKLDGGLAKREGVVRVQAVPLMRDDHRYTDNDFWDNLRFGM</sequence>
<name>A0A7S4JKY4_9STRA</name>
<dbReference type="PANTHER" id="PTHR23257">
    <property type="entry name" value="SERINE-THREONINE PROTEIN KINASE"/>
    <property type="match status" value="1"/>
</dbReference>
<dbReference type="AlphaFoldDB" id="A0A7S4JKY4"/>
<evidence type="ECO:0000259" key="2">
    <source>
        <dbReference type="PROSITE" id="PS50011"/>
    </source>
</evidence>
<evidence type="ECO:0000313" key="3">
    <source>
        <dbReference type="EMBL" id="CAE2266762.1"/>
    </source>
</evidence>
<dbReference type="Gene3D" id="1.10.510.10">
    <property type="entry name" value="Transferase(Phosphotransferase) domain 1"/>
    <property type="match status" value="1"/>
</dbReference>
<dbReference type="EMBL" id="HBKQ01042528">
    <property type="protein sequence ID" value="CAE2266762.1"/>
    <property type="molecule type" value="Transcribed_RNA"/>
</dbReference>
<proteinExistence type="predicted"/>
<reference evidence="3" key="1">
    <citation type="submission" date="2021-01" db="EMBL/GenBank/DDBJ databases">
        <authorList>
            <person name="Corre E."/>
            <person name="Pelletier E."/>
            <person name="Niang G."/>
            <person name="Scheremetjew M."/>
            <person name="Finn R."/>
            <person name="Kale V."/>
            <person name="Holt S."/>
            <person name="Cochrane G."/>
            <person name="Meng A."/>
            <person name="Brown T."/>
            <person name="Cohen L."/>
        </authorList>
    </citation>
    <scope>NUCLEOTIDE SEQUENCE</scope>
    <source>
        <strain evidence="3">Isolate 1302-5</strain>
    </source>
</reference>
<gene>
    <name evidence="3" type="ORF">OAUR00152_LOCUS29339</name>
</gene>
<dbReference type="GO" id="GO:0005524">
    <property type="term" value="F:ATP binding"/>
    <property type="evidence" value="ECO:0007669"/>
    <property type="project" value="InterPro"/>
</dbReference>
<dbReference type="PANTHER" id="PTHR23257:SF974">
    <property type="entry name" value="RECEPTOR-INTERACTING SERINE_THREONINE-PROTEIN KINASE 3"/>
    <property type="match status" value="1"/>
</dbReference>
<feature type="region of interest" description="Disordered" evidence="1">
    <location>
        <begin position="127"/>
        <end position="158"/>
    </location>
</feature>
<protein>
    <recommendedName>
        <fullName evidence="2">Protein kinase domain-containing protein</fullName>
    </recommendedName>
</protein>
<feature type="compositionally biased region" description="Basic and acidic residues" evidence="1">
    <location>
        <begin position="136"/>
        <end position="152"/>
    </location>
</feature>
<dbReference type="GO" id="GO:0005737">
    <property type="term" value="C:cytoplasm"/>
    <property type="evidence" value="ECO:0007669"/>
    <property type="project" value="TreeGrafter"/>
</dbReference>
<evidence type="ECO:0000256" key="1">
    <source>
        <dbReference type="SAM" id="MobiDB-lite"/>
    </source>
</evidence>
<accession>A0A7S4JKY4</accession>
<dbReference type="InterPro" id="IPR000719">
    <property type="entry name" value="Prot_kinase_dom"/>
</dbReference>
<dbReference type="PROSITE" id="PS50011">
    <property type="entry name" value="PROTEIN_KINASE_DOM"/>
    <property type="match status" value="1"/>
</dbReference>
<feature type="domain" description="Protein kinase" evidence="2">
    <location>
        <begin position="203"/>
        <end position="489"/>
    </location>
</feature>
<feature type="compositionally biased region" description="Polar residues" evidence="1">
    <location>
        <begin position="1"/>
        <end position="10"/>
    </location>
</feature>
<dbReference type="GO" id="GO:0007165">
    <property type="term" value="P:signal transduction"/>
    <property type="evidence" value="ECO:0007669"/>
    <property type="project" value="TreeGrafter"/>
</dbReference>
<dbReference type="InterPro" id="IPR011009">
    <property type="entry name" value="Kinase-like_dom_sf"/>
</dbReference>
<organism evidence="3">
    <name type="scientific">Odontella aurita</name>
    <dbReference type="NCBI Taxonomy" id="265563"/>
    <lineage>
        <taxon>Eukaryota</taxon>
        <taxon>Sar</taxon>
        <taxon>Stramenopiles</taxon>
        <taxon>Ochrophyta</taxon>
        <taxon>Bacillariophyta</taxon>
        <taxon>Mediophyceae</taxon>
        <taxon>Biddulphiophycidae</taxon>
        <taxon>Eupodiscales</taxon>
        <taxon>Odontellaceae</taxon>
        <taxon>Odontella</taxon>
    </lineage>
</organism>
<feature type="region of interest" description="Disordered" evidence="1">
    <location>
        <begin position="1"/>
        <end position="22"/>
    </location>
</feature>